<dbReference type="InterPro" id="IPR015422">
    <property type="entry name" value="PyrdxlP-dep_Trfase_small"/>
</dbReference>
<dbReference type="GO" id="GO:0030170">
    <property type="term" value="F:pyridoxal phosphate binding"/>
    <property type="evidence" value="ECO:0007669"/>
    <property type="project" value="InterPro"/>
</dbReference>
<evidence type="ECO:0000313" key="5">
    <source>
        <dbReference type="Proteomes" id="UP000215459"/>
    </source>
</evidence>
<dbReference type="Pfam" id="PF00202">
    <property type="entry name" value="Aminotran_3"/>
    <property type="match status" value="1"/>
</dbReference>
<accession>A0A235B5Q2</accession>
<sequence>MATPAKPVPPFLEKTRNSAEMYEEASETMPGGVTANIKHFEPYPLFMESAGGAKLYDVDGNEYIDYNLCYGALMLGHGNSRVIRAVKEQLDQMGTPVFGTPHALESAVAKKLVQLYPGIETTRFTNSGLEATMLAIRLATGWTGRRKIAKFEGHYHGGYDQVLISVTPEEREQDVPPRSSVDSLGVPDYYRDNTVVLPFNDWQQTEAILEKHRHELGAVILEPVQAGFIPPDIEFLKKLRECTLLYGIPLIFDEVKTGFRLGLSGAQGRYGVIPDLTALGKVLGGGFPVGAVGGRQEIMEICSPNRRSDILSFGGQDTGKNGGSDVLFHSGTYNGHPTVLSAGLATINALEETGVYDRVEQAACRLRQEMEQILCDFGLCGRTVGVGTIFNLVLSDTPIREVQDLLRSDLHLRKKLDTALLERGIYVKPGNRFSLSVAHTEDVLAETLERFEGGVRQLIRK</sequence>
<organism evidence="4 5">
    <name type="scientific">Paludifilum halophilum</name>
    <dbReference type="NCBI Taxonomy" id="1642702"/>
    <lineage>
        <taxon>Bacteria</taxon>
        <taxon>Bacillati</taxon>
        <taxon>Bacillota</taxon>
        <taxon>Bacilli</taxon>
        <taxon>Bacillales</taxon>
        <taxon>Thermoactinomycetaceae</taxon>
        <taxon>Paludifilum</taxon>
    </lineage>
</organism>
<gene>
    <name evidence="4" type="ORF">CHM34_09060</name>
</gene>
<comment type="similarity">
    <text evidence="3">Belongs to the class-III pyridoxal-phosphate-dependent aminotransferase family.</text>
</comment>
<dbReference type="RefSeq" id="WP_094264291.1">
    <property type="nucleotide sequence ID" value="NZ_NOWF01000005.1"/>
</dbReference>
<protein>
    <submittedName>
        <fullName evidence="4">Aspartate aminotransferase family protein</fullName>
    </submittedName>
</protein>
<comment type="cofactor">
    <cofactor evidence="1">
        <name>pyridoxal 5'-phosphate</name>
        <dbReference type="ChEBI" id="CHEBI:597326"/>
    </cofactor>
</comment>
<dbReference type="SUPFAM" id="SSF53383">
    <property type="entry name" value="PLP-dependent transferases"/>
    <property type="match status" value="1"/>
</dbReference>
<proteinExistence type="inferred from homology"/>
<keyword evidence="2 3" id="KW-0663">Pyridoxal phosphate</keyword>
<evidence type="ECO:0000256" key="2">
    <source>
        <dbReference type="ARBA" id="ARBA00022898"/>
    </source>
</evidence>
<reference evidence="4 5" key="1">
    <citation type="submission" date="2017-07" db="EMBL/GenBank/DDBJ databases">
        <title>The genome sequence of Paludifilum halophilum highlights mechanisms for microbial adaptation to high salt environemnts.</title>
        <authorList>
            <person name="Belbahri L."/>
        </authorList>
    </citation>
    <scope>NUCLEOTIDE SEQUENCE [LARGE SCALE GENOMIC DNA]</scope>
    <source>
        <strain evidence="4 5">DSM 102817</strain>
    </source>
</reference>
<dbReference type="InterPro" id="IPR005814">
    <property type="entry name" value="Aminotrans_3"/>
</dbReference>
<evidence type="ECO:0000256" key="1">
    <source>
        <dbReference type="ARBA" id="ARBA00001933"/>
    </source>
</evidence>
<keyword evidence="4" id="KW-0808">Transferase</keyword>
<keyword evidence="4" id="KW-0032">Aminotransferase</keyword>
<dbReference type="PANTHER" id="PTHR43713">
    <property type="entry name" value="GLUTAMATE-1-SEMIALDEHYDE 2,1-AMINOMUTASE"/>
    <property type="match status" value="1"/>
</dbReference>
<evidence type="ECO:0000256" key="3">
    <source>
        <dbReference type="RuleBase" id="RU003560"/>
    </source>
</evidence>
<evidence type="ECO:0000313" key="4">
    <source>
        <dbReference type="EMBL" id="OYD07620.1"/>
    </source>
</evidence>
<dbReference type="PROSITE" id="PS00600">
    <property type="entry name" value="AA_TRANSFER_CLASS_3"/>
    <property type="match status" value="1"/>
</dbReference>
<dbReference type="PANTHER" id="PTHR43713:SF3">
    <property type="entry name" value="GLUTAMATE-1-SEMIALDEHYDE 2,1-AMINOMUTASE 1, CHLOROPLASTIC-RELATED"/>
    <property type="match status" value="1"/>
</dbReference>
<dbReference type="InterPro" id="IPR015424">
    <property type="entry name" value="PyrdxlP-dep_Trfase"/>
</dbReference>
<dbReference type="InterPro" id="IPR049704">
    <property type="entry name" value="Aminotrans_3_PPA_site"/>
</dbReference>
<dbReference type="EMBL" id="NOWF01000005">
    <property type="protein sequence ID" value="OYD07620.1"/>
    <property type="molecule type" value="Genomic_DNA"/>
</dbReference>
<dbReference type="Gene3D" id="3.40.640.10">
    <property type="entry name" value="Type I PLP-dependent aspartate aminotransferase-like (Major domain)"/>
    <property type="match status" value="1"/>
</dbReference>
<dbReference type="Proteomes" id="UP000215459">
    <property type="component" value="Unassembled WGS sequence"/>
</dbReference>
<dbReference type="GO" id="GO:0008483">
    <property type="term" value="F:transaminase activity"/>
    <property type="evidence" value="ECO:0007669"/>
    <property type="project" value="UniProtKB-KW"/>
</dbReference>
<dbReference type="OrthoDB" id="9807885at2"/>
<dbReference type="AlphaFoldDB" id="A0A235B5Q2"/>
<dbReference type="InterPro" id="IPR015421">
    <property type="entry name" value="PyrdxlP-dep_Trfase_major"/>
</dbReference>
<dbReference type="Gene3D" id="3.90.1150.10">
    <property type="entry name" value="Aspartate Aminotransferase, domain 1"/>
    <property type="match status" value="1"/>
</dbReference>
<name>A0A235B5Q2_9BACL</name>
<keyword evidence="5" id="KW-1185">Reference proteome</keyword>
<comment type="caution">
    <text evidence="4">The sequence shown here is derived from an EMBL/GenBank/DDBJ whole genome shotgun (WGS) entry which is preliminary data.</text>
</comment>
<dbReference type="CDD" id="cd00610">
    <property type="entry name" value="OAT_like"/>
    <property type="match status" value="1"/>
</dbReference>